<reference evidence="7 8" key="1">
    <citation type="journal article" date="2023" name="Elife">
        <title>Identification of key yeast species and microbe-microbe interactions impacting larval growth of Drosophila in the wild.</title>
        <authorList>
            <person name="Mure A."/>
            <person name="Sugiura Y."/>
            <person name="Maeda R."/>
            <person name="Honda K."/>
            <person name="Sakurai N."/>
            <person name="Takahashi Y."/>
            <person name="Watada M."/>
            <person name="Katoh T."/>
            <person name="Gotoh A."/>
            <person name="Gotoh Y."/>
            <person name="Taniguchi I."/>
            <person name="Nakamura K."/>
            <person name="Hayashi T."/>
            <person name="Katayama T."/>
            <person name="Uemura T."/>
            <person name="Hattori Y."/>
        </authorList>
    </citation>
    <scope>NUCLEOTIDE SEQUENCE [LARGE SCALE GENOMIC DNA]</scope>
    <source>
        <strain evidence="7 8">SC-9</strain>
    </source>
</reference>
<evidence type="ECO:0000256" key="5">
    <source>
        <dbReference type="SAM" id="MobiDB-lite"/>
    </source>
</evidence>
<evidence type="ECO:0000259" key="6">
    <source>
        <dbReference type="Pfam" id="PF04991"/>
    </source>
</evidence>
<dbReference type="EMBL" id="BTFZ01000019">
    <property type="protein sequence ID" value="GMM38251.1"/>
    <property type="molecule type" value="Genomic_DNA"/>
</dbReference>
<feature type="region of interest" description="Disordered" evidence="5">
    <location>
        <begin position="261"/>
        <end position="298"/>
    </location>
</feature>
<proteinExistence type="predicted"/>
<evidence type="ECO:0000313" key="8">
    <source>
        <dbReference type="Proteomes" id="UP001360560"/>
    </source>
</evidence>
<evidence type="ECO:0000256" key="2">
    <source>
        <dbReference type="ARBA" id="ARBA00022692"/>
    </source>
</evidence>
<dbReference type="Proteomes" id="UP001360560">
    <property type="component" value="Unassembled WGS sequence"/>
</dbReference>
<keyword evidence="4" id="KW-0472">Membrane</keyword>
<dbReference type="RefSeq" id="XP_064855247.1">
    <property type="nucleotide sequence ID" value="XM_064999175.1"/>
</dbReference>
<feature type="compositionally biased region" description="Acidic residues" evidence="5">
    <location>
        <begin position="280"/>
        <end position="291"/>
    </location>
</feature>
<keyword evidence="3" id="KW-1133">Transmembrane helix</keyword>
<feature type="region of interest" description="Disordered" evidence="5">
    <location>
        <begin position="40"/>
        <end position="61"/>
    </location>
</feature>
<accession>A0AAV5QUP0</accession>
<protein>
    <submittedName>
        <fullName evidence="7">Mnn4 protein</fullName>
    </submittedName>
</protein>
<comment type="caution">
    <text evidence="7">The sequence shown here is derived from an EMBL/GenBank/DDBJ whole genome shotgun (WGS) entry which is preliminary data.</text>
</comment>
<name>A0AAV5QUP0_9ASCO</name>
<organism evidence="7 8">
    <name type="scientific">Saccharomycopsis crataegensis</name>
    <dbReference type="NCBI Taxonomy" id="43959"/>
    <lineage>
        <taxon>Eukaryota</taxon>
        <taxon>Fungi</taxon>
        <taxon>Dikarya</taxon>
        <taxon>Ascomycota</taxon>
        <taxon>Saccharomycotina</taxon>
        <taxon>Saccharomycetes</taxon>
        <taxon>Saccharomycopsidaceae</taxon>
        <taxon>Saccharomycopsis</taxon>
    </lineage>
</organism>
<feature type="compositionally biased region" description="Polar residues" evidence="5">
    <location>
        <begin position="40"/>
        <end position="56"/>
    </location>
</feature>
<sequence>MALIKVFNRIRRSKLCLTILVLFLIHFILFSSSDNSDTTVLSESSNQQKSPSTKSTLTDEEVDELFQEPEVPTLINFDGHDILNYIKSFFQDQEKALLDKLKNYSNYLVSQGQSVISNNNNNDSENSKGKSSTISDYEIDIFRYEDYNVRFPQGYTEKYLEEEELPTVMKYDIRFTLAAYLNHIKRELDNLNRDNSDNRLSFNIDIPFHWYDWVDIGTLNRYILFNNDPYISSEEKQQYDCEYISTNLVKDFAEHELRKREVSLDDRHSQKATKENNNNNDDDDDNDDDDGIIGSILDAATSDNKNPEEIRYDPETFCRDWSRVSDLGSPYTQNLNSSINFNVFKWTRKSSIRAKMLQSRSYLYAGAPTPVSVIFLVDTNFNTTDNKDMEDLMEVKNLNTDKRFNNIVAYEFAVRNGNTVGNARKLLENYDSIIKPYLKEVSETQDIHDVTVNPLDSLQQLVRSYPPEEFDEDPEENDHEVYIDNEELTFRLSTTEFEYDDSEQVSIYKKQFREVSKESLVDDPRALLKYTKENHHWNSLEFSRNKKPSEVKKYFHEVPIAPSFNEQNIEKKNKAGGHYDWRFFSGIIEDEEETRRTLHHMLRSFLKFTFAKNIPTWVAHGSLLSWYWNSLNFPWDNDIDVQMPIKDLQRFCKLYNNTLIVENLNDGMGKYYVDCGSYLTHRTKGFGRNNIDARFIDIDKGIYIDITGLALTDAQLPKKFTNLRRRELDDGLITPNGSSYPFQFVKDSDSLENVTKRAIIPPKPITPGRIVENYKDDLSPQERYSKNSRLQIYNCKNNHFLFFTQISPLRITLIEGTKGFVPANYRQVLIDDYGTNSLVAQYYSKHFFLKRIRLWIPSFKFRAFFKTLIDQGDRHYRKSLSKALRAIDNDVVDILRFLEFDESVLKGYYLHQKITDKHEQEMTLLNEGVSAKSVVLDHVEFKPVLKDHFLHSVNDLLDEEEENKVLESVKDSLQMTGDEEE</sequence>
<dbReference type="GO" id="GO:0009100">
    <property type="term" value="P:glycoprotein metabolic process"/>
    <property type="evidence" value="ECO:0007669"/>
    <property type="project" value="UniProtKB-ARBA"/>
</dbReference>
<dbReference type="GO" id="GO:0016020">
    <property type="term" value="C:membrane"/>
    <property type="evidence" value="ECO:0007669"/>
    <property type="project" value="UniProtKB-SubCell"/>
</dbReference>
<feature type="domain" description="LicD/FKTN/FKRP nucleotidyltransferase" evidence="6">
    <location>
        <begin position="611"/>
        <end position="834"/>
    </location>
</feature>
<feature type="compositionally biased region" description="Basic and acidic residues" evidence="5">
    <location>
        <begin position="261"/>
        <end position="274"/>
    </location>
</feature>
<evidence type="ECO:0000313" key="7">
    <source>
        <dbReference type="EMBL" id="GMM38251.1"/>
    </source>
</evidence>
<dbReference type="InterPro" id="IPR009644">
    <property type="entry name" value="FKTN/MNN4/W02B3.4-1"/>
</dbReference>
<dbReference type="PANTHER" id="PTHR15407:SF28">
    <property type="entry name" value="RIBITOL-5-PHOSPHATE TRANSFERASE FKTN"/>
    <property type="match status" value="1"/>
</dbReference>
<keyword evidence="2" id="KW-0812">Transmembrane</keyword>
<keyword evidence="8" id="KW-1185">Reference proteome</keyword>
<dbReference type="Pfam" id="PF04991">
    <property type="entry name" value="LicD"/>
    <property type="match status" value="1"/>
</dbReference>
<dbReference type="AlphaFoldDB" id="A0AAV5QUP0"/>
<evidence type="ECO:0000256" key="3">
    <source>
        <dbReference type="ARBA" id="ARBA00022989"/>
    </source>
</evidence>
<dbReference type="PANTHER" id="PTHR15407">
    <property type="entry name" value="FUKUTIN-RELATED"/>
    <property type="match status" value="1"/>
</dbReference>
<evidence type="ECO:0000256" key="1">
    <source>
        <dbReference type="ARBA" id="ARBA00004167"/>
    </source>
</evidence>
<evidence type="ECO:0000256" key="4">
    <source>
        <dbReference type="ARBA" id="ARBA00023136"/>
    </source>
</evidence>
<comment type="subcellular location">
    <subcellularLocation>
        <location evidence="1">Membrane</location>
        <topology evidence="1">Single-pass membrane protein</topology>
    </subcellularLocation>
</comment>
<dbReference type="InterPro" id="IPR007074">
    <property type="entry name" value="LicD/FKTN/FKRP_NTP_transf"/>
</dbReference>
<dbReference type="GeneID" id="90076240"/>
<gene>
    <name evidence="7" type="ORF">DASC09_055900</name>
</gene>